<protein>
    <recommendedName>
        <fullName evidence="5">LppA-like lipoprotein</fullName>
    </recommendedName>
</protein>
<gene>
    <name evidence="3" type="ORF">Ahu01nite_089960</name>
</gene>
<organism evidence="3 4">
    <name type="scientific">Winogradskya humida</name>
    <dbReference type="NCBI Taxonomy" id="113566"/>
    <lineage>
        <taxon>Bacteria</taxon>
        <taxon>Bacillati</taxon>
        <taxon>Actinomycetota</taxon>
        <taxon>Actinomycetes</taxon>
        <taxon>Micromonosporales</taxon>
        <taxon>Micromonosporaceae</taxon>
        <taxon>Winogradskya</taxon>
    </lineage>
</organism>
<dbReference type="RefSeq" id="WP_239159640.1">
    <property type="nucleotide sequence ID" value="NZ_BAAATV010000028.1"/>
</dbReference>
<keyword evidence="4" id="KW-1185">Reference proteome</keyword>
<name>A0ABQ4A4X0_9ACTN</name>
<feature type="chain" id="PRO_5046220046" description="LppA-like lipoprotein" evidence="2">
    <location>
        <begin position="27"/>
        <end position="174"/>
    </location>
</feature>
<dbReference type="PROSITE" id="PS51257">
    <property type="entry name" value="PROKAR_LIPOPROTEIN"/>
    <property type="match status" value="1"/>
</dbReference>
<reference evidence="3 4" key="1">
    <citation type="submission" date="2021-01" db="EMBL/GenBank/DDBJ databases">
        <title>Whole genome shotgun sequence of Actinoplanes humidus NBRC 14915.</title>
        <authorList>
            <person name="Komaki H."/>
            <person name="Tamura T."/>
        </authorList>
    </citation>
    <scope>NUCLEOTIDE SEQUENCE [LARGE SCALE GENOMIC DNA]</scope>
    <source>
        <strain evidence="3 4">NBRC 14915</strain>
    </source>
</reference>
<feature type="signal peptide" evidence="2">
    <location>
        <begin position="1"/>
        <end position="26"/>
    </location>
</feature>
<feature type="region of interest" description="Disordered" evidence="1">
    <location>
        <begin position="65"/>
        <end position="84"/>
    </location>
</feature>
<evidence type="ECO:0000313" key="4">
    <source>
        <dbReference type="Proteomes" id="UP000603200"/>
    </source>
</evidence>
<evidence type="ECO:0000256" key="1">
    <source>
        <dbReference type="SAM" id="MobiDB-lite"/>
    </source>
</evidence>
<sequence length="174" mass="18090">MTRLGIRLLTACVLTASMLVASCSNSDQPAEKEATLQAKPKAEVSAAVRDQAQAIADAAGGQLTDFTDRSAPCEGPNGETTDDGRWNLSGFAAIPLVADKHAAALQAIHDAWQSQGWDITENRTFKDGGGSVAGRNPQNGLNATITSSDPPKQLAVIIGSACYRPAQGEDPAND</sequence>
<evidence type="ECO:0008006" key="5">
    <source>
        <dbReference type="Google" id="ProtNLM"/>
    </source>
</evidence>
<accession>A0ABQ4A4X0</accession>
<dbReference type="EMBL" id="BOMN01000130">
    <property type="protein sequence ID" value="GIE25894.1"/>
    <property type="molecule type" value="Genomic_DNA"/>
</dbReference>
<evidence type="ECO:0000313" key="3">
    <source>
        <dbReference type="EMBL" id="GIE25894.1"/>
    </source>
</evidence>
<proteinExistence type="predicted"/>
<evidence type="ECO:0000256" key="2">
    <source>
        <dbReference type="SAM" id="SignalP"/>
    </source>
</evidence>
<keyword evidence="2" id="KW-0732">Signal</keyword>
<dbReference type="Proteomes" id="UP000603200">
    <property type="component" value="Unassembled WGS sequence"/>
</dbReference>
<comment type="caution">
    <text evidence="3">The sequence shown here is derived from an EMBL/GenBank/DDBJ whole genome shotgun (WGS) entry which is preliminary data.</text>
</comment>